<evidence type="ECO:0008006" key="4">
    <source>
        <dbReference type="Google" id="ProtNLM"/>
    </source>
</evidence>
<dbReference type="HOGENOM" id="CLU_2272270_0_0_7"/>
<protein>
    <recommendedName>
        <fullName evidence="4">Cell division protein ZapB</fullName>
    </recommendedName>
</protein>
<accession>W4LQH5</accession>
<gene>
    <name evidence="2" type="ORF">ETSY2_39375</name>
</gene>
<evidence type="ECO:0000313" key="2">
    <source>
        <dbReference type="EMBL" id="ETX00284.1"/>
    </source>
</evidence>
<feature type="coiled-coil region" evidence="1">
    <location>
        <begin position="20"/>
        <end position="61"/>
    </location>
</feature>
<keyword evidence="3" id="KW-1185">Reference proteome</keyword>
<dbReference type="EMBL" id="AZHX01001745">
    <property type="protein sequence ID" value="ETX00284.1"/>
    <property type="molecule type" value="Genomic_DNA"/>
</dbReference>
<dbReference type="Proteomes" id="UP000019140">
    <property type="component" value="Unassembled WGS sequence"/>
</dbReference>
<comment type="caution">
    <text evidence="2">The sequence shown here is derived from an EMBL/GenBank/DDBJ whole genome shotgun (WGS) entry which is preliminary data.</text>
</comment>
<organism evidence="2 3">
    <name type="scientific">Candidatus Entotheonella gemina</name>
    <dbReference type="NCBI Taxonomy" id="1429439"/>
    <lineage>
        <taxon>Bacteria</taxon>
        <taxon>Pseudomonadati</taxon>
        <taxon>Nitrospinota/Tectimicrobiota group</taxon>
        <taxon>Candidatus Tectimicrobiota</taxon>
        <taxon>Candidatus Entotheonellia</taxon>
        <taxon>Candidatus Entotheonellales</taxon>
        <taxon>Candidatus Entotheonellaceae</taxon>
        <taxon>Candidatus Entotheonella</taxon>
    </lineage>
</organism>
<evidence type="ECO:0000256" key="1">
    <source>
        <dbReference type="SAM" id="Coils"/>
    </source>
</evidence>
<sequence>MDLARFEVLEKRIKALAEAFDHTQADNRQLRQHVERLEQTVAAQQQTLEQVQRERDDLIQVGEALNTLQHEREVIQQKLRHMLATIEWLEKHTAISGESQAD</sequence>
<reference evidence="2 3" key="1">
    <citation type="journal article" date="2014" name="Nature">
        <title>An environmental bacterial taxon with a large and distinct metabolic repertoire.</title>
        <authorList>
            <person name="Wilson M.C."/>
            <person name="Mori T."/>
            <person name="Ruckert C."/>
            <person name="Uria A.R."/>
            <person name="Helf M.J."/>
            <person name="Takada K."/>
            <person name="Gernert C."/>
            <person name="Steffens U.A."/>
            <person name="Heycke N."/>
            <person name="Schmitt S."/>
            <person name="Rinke C."/>
            <person name="Helfrich E.J."/>
            <person name="Brachmann A.O."/>
            <person name="Gurgui C."/>
            <person name="Wakimoto T."/>
            <person name="Kracht M."/>
            <person name="Crusemann M."/>
            <person name="Hentschel U."/>
            <person name="Abe I."/>
            <person name="Matsunaga S."/>
            <person name="Kalinowski J."/>
            <person name="Takeyama H."/>
            <person name="Piel J."/>
        </authorList>
    </citation>
    <scope>NUCLEOTIDE SEQUENCE [LARGE SCALE GENOMIC DNA]</scope>
    <source>
        <strain evidence="3">TSY2</strain>
    </source>
</reference>
<dbReference type="Gene3D" id="1.20.5.340">
    <property type="match status" value="1"/>
</dbReference>
<evidence type="ECO:0000313" key="3">
    <source>
        <dbReference type="Proteomes" id="UP000019140"/>
    </source>
</evidence>
<name>W4LQH5_9BACT</name>
<keyword evidence="1" id="KW-0175">Coiled coil</keyword>
<dbReference type="AlphaFoldDB" id="W4LQH5"/>
<proteinExistence type="predicted"/>